<keyword evidence="2" id="KW-1185">Reference proteome</keyword>
<dbReference type="EMBL" id="CP108110">
    <property type="protein sequence ID" value="WUQ85638.1"/>
    <property type="molecule type" value="Genomic_DNA"/>
</dbReference>
<protein>
    <submittedName>
        <fullName evidence="1">Uncharacterized protein</fullName>
    </submittedName>
</protein>
<proteinExistence type="predicted"/>
<dbReference type="RefSeq" id="WP_328956373.1">
    <property type="nucleotide sequence ID" value="NZ_CP108110.1"/>
</dbReference>
<accession>A0ABZ1U394</accession>
<evidence type="ECO:0000313" key="2">
    <source>
        <dbReference type="Proteomes" id="UP001432222"/>
    </source>
</evidence>
<evidence type="ECO:0000313" key="1">
    <source>
        <dbReference type="EMBL" id="WUQ85638.1"/>
    </source>
</evidence>
<name>A0ABZ1U394_9ACTN</name>
<dbReference type="Proteomes" id="UP001432222">
    <property type="component" value="Chromosome"/>
</dbReference>
<organism evidence="1 2">
    <name type="scientific">Kitasatospora purpeofusca</name>
    <dbReference type="NCBI Taxonomy" id="67352"/>
    <lineage>
        <taxon>Bacteria</taxon>
        <taxon>Bacillati</taxon>
        <taxon>Actinomycetota</taxon>
        <taxon>Actinomycetes</taxon>
        <taxon>Kitasatosporales</taxon>
        <taxon>Streptomycetaceae</taxon>
        <taxon>Kitasatospora</taxon>
    </lineage>
</organism>
<gene>
    <name evidence="1" type="ORF">OHA16_23325</name>
</gene>
<sequence>MSSVIDDFAQPSRFCIVLRLSRCLIGAEAQKCRKSCIVASSGT</sequence>
<reference evidence="1" key="1">
    <citation type="submission" date="2022-10" db="EMBL/GenBank/DDBJ databases">
        <title>The complete genomes of actinobacterial strains from the NBC collection.</title>
        <authorList>
            <person name="Joergensen T.S."/>
            <person name="Alvarez Arevalo M."/>
            <person name="Sterndorff E.B."/>
            <person name="Faurdal D."/>
            <person name="Vuksanovic O."/>
            <person name="Mourched A.-S."/>
            <person name="Charusanti P."/>
            <person name="Shaw S."/>
            <person name="Blin K."/>
            <person name="Weber T."/>
        </authorList>
    </citation>
    <scope>NUCLEOTIDE SEQUENCE</scope>
    <source>
        <strain evidence="1">NBC_00222</strain>
    </source>
</reference>